<proteinExistence type="predicted"/>
<evidence type="ECO:0000313" key="3">
    <source>
        <dbReference type="Proteomes" id="UP000320948"/>
    </source>
</evidence>
<keyword evidence="1" id="KW-1133">Transmembrane helix</keyword>
<dbReference type="AlphaFoldDB" id="A0A6N4R416"/>
<gene>
    <name evidence="2" type="ORF">DI628_03075</name>
</gene>
<sequence>MSPRHVLPTGFMALLFAAAVTVYLTSLPVNDNNRFLVGPTALSEEAKTLAIGCEVIPQEQVKPGSLSYTKRYAGVTSRNEHVYRVFVSLEDTCFAYITDKAPQKMDPFEGETVSLSKL</sequence>
<feature type="transmembrane region" description="Helical" evidence="1">
    <location>
        <begin position="6"/>
        <end position="25"/>
    </location>
</feature>
<accession>A0A6N4R416</accession>
<organism evidence="2 3">
    <name type="scientific">Blastochloris viridis</name>
    <name type="common">Rhodopseudomonas viridis</name>
    <dbReference type="NCBI Taxonomy" id="1079"/>
    <lineage>
        <taxon>Bacteria</taxon>
        <taxon>Pseudomonadati</taxon>
        <taxon>Pseudomonadota</taxon>
        <taxon>Alphaproteobacteria</taxon>
        <taxon>Hyphomicrobiales</taxon>
        <taxon>Blastochloridaceae</taxon>
        <taxon>Blastochloris</taxon>
    </lineage>
</organism>
<evidence type="ECO:0000313" key="2">
    <source>
        <dbReference type="EMBL" id="TKW61623.1"/>
    </source>
</evidence>
<protein>
    <submittedName>
        <fullName evidence="2">Uncharacterized protein</fullName>
    </submittedName>
</protein>
<evidence type="ECO:0000256" key="1">
    <source>
        <dbReference type="SAM" id="Phobius"/>
    </source>
</evidence>
<dbReference type="EMBL" id="VAFM01000001">
    <property type="protein sequence ID" value="TKW61623.1"/>
    <property type="molecule type" value="Genomic_DNA"/>
</dbReference>
<keyword evidence="1" id="KW-0472">Membrane</keyword>
<keyword evidence="1" id="KW-0812">Transmembrane</keyword>
<comment type="caution">
    <text evidence="2">The sequence shown here is derived from an EMBL/GenBank/DDBJ whole genome shotgun (WGS) entry which is preliminary data.</text>
</comment>
<name>A0A6N4R416_BLAVI</name>
<dbReference type="Proteomes" id="UP000320948">
    <property type="component" value="Unassembled WGS sequence"/>
</dbReference>
<reference evidence="2 3" key="1">
    <citation type="journal article" date="2017" name="Nat. Commun.">
        <title>In situ click chemistry generation of cyclooxygenase-2 inhibitors.</title>
        <authorList>
            <person name="Bhardwaj A."/>
            <person name="Kaur J."/>
            <person name="Wuest M."/>
            <person name="Wuest F."/>
        </authorList>
    </citation>
    <scope>NUCLEOTIDE SEQUENCE [LARGE SCALE GENOMIC DNA]</scope>
    <source>
        <strain evidence="2">S2_018_000_R2_106</strain>
    </source>
</reference>